<evidence type="ECO:0000256" key="3">
    <source>
        <dbReference type="ARBA" id="ARBA00005671"/>
    </source>
</evidence>
<comment type="catalytic activity">
    <reaction evidence="11">
        <text>O-phospho-L-seryl-[protein] + H2O = L-seryl-[protein] + phosphate</text>
        <dbReference type="Rhea" id="RHEA:20629"/>
        <dbReference type="Rhea" id="RHEA-COMP:9863"/>
        <dbReference type="Rhea" id="RHEA-COMP:11604"/>
        <dbReference type="ChEBI" id="CHEBI:15377"/>
        <dbReference type="ChEBI" id="CHEBI:29999"/>
        <dbReference type="ChEBI" id="CHEBI:43474"/>
        <dbReference type="ChEBI" id="CHEBI:83421"/>
        <dbReference type="EC" id="3.1.3.16"/>
    </reaction>
</comment>
<dbReference type="SUPFAM" id="SSF56300">
    <property type="entry name" value="Metallo-dependent phosphatases"/>
    <property type="match status" value="1"/>
</dbReference>
<evidence type="ECO:0000256" key="2">
    <source>
        <dbReference type="ARBA" id="ARBA00004123"/>
    </source>
</evidence>
<evidence type="ECO:0000259" key="15">
    <source>
        <dbReference type="PROSITE" id="PS00125"/>
    </source>
</evidence>
<comment type="caution">
    <text evidence="16">The sequence shown here is derived from an EMBL/GenBank/DDBJ whole genome shotgun (WGS) entry which is preliminary data.</text>
</comment>
<dbReference type="GO" id="GO:0004722">
    <property type="term" value="F:protein serine/threonine phosphatase activity"/>
    <property type="evidence" value="ECO:0007669"/>
    <property type="project" value="UniProtKB-EC"/>
</dbReference>
<keyword evidence="17" id="KW-1185">Reference proteome</keyword>
<keyword evidence="4" id="KW-0880">Kelch repeat</keyword>
<dbReference type="InterPro" id="IPR015915">
    <property type="entry name" value="Kelch-typ_b-propeller"/>
</dbReference>
<dbReference type="SMART" id="SM00156">
    <property type="entry name" value="PP2Ac"/>
    <property type="match status" value="1"/>
</dbReference>
<dbReference type="Pfam" id="PF07646">
    <property type="entry name" value="Kelch_2"/>
    <property type="match status" value="1"/>
</dbReference>
<evidence type="ECO:0000256" key="9">
    <source>
        <dbReference type="ARBA" id="ARBA00023211"/>
    </source>
</evidence>
<accession>A7AT59</accession>
<dbReference type="eggNOG" id="KOG0374">
    <property type="taxonomic scope" value="Eukaryota"/>
</dbReference>
<reference evidence="16 17" key="1">
    <citation type="journal article" date="2007" name="PLoS Pathog.">
        <title>Genome sequence of Babesia bovis and comparative analysis of apicomplexan hemoprotozoa.</title>
        <authorList>
            <person name="Brayton K.A."/>
            <person name="Lau A.O.T."/>
            <person name="Herndon D.R."/>
            <person name="Hannick L."/>
            <person name="Kappmeyer L.S."/>
            <person name="Berens S.J."/>
            <person name="Bidwell S.L."/>
            <person name="Brown W.C."/>
            <person name="Crabtree J."/>
            <person name="Fadrosh D."/>
            <person name="Feldblum T."/>
            <person name="Forberger H.A."/>
            <person name="Haas B.J."/>
            <person name="Howell J.M."/>
            <person name="Khouri H."/>
            <person name="Koo H."/>
            <person name="Mann D.J."/>
            <person name="Norimine J."/>
            <person name="Paulsen I.T."/>
            <person name="Radune D."/>
            <person name="Ren Q."/>
            <person name="Smith R.K. Jr."/>
            <person name="Suarez C.E."/>
            <person name="White O."/>
            <person name="Wortman J.R."/>
            <person name="Knowles D.P. Jr."/>
            <person name="McElwain T.F."/>
            <person name="Nene V.M."/>
        </authorList>
    </citation>
    <scope>NUCLEOTIDE SEQUENCE [LARGE SCALE GENOMIC DNA]</scope>
    <source>
        <strain evidence="16">T2Bo</strain>
    </source>
</reference>
<evidence type="ECO:0000256" key="10">
    <source>
        <dbReference type="ARBA" id="ARBA00023242"/>
    </source>
</evidence>
<proteinExistence type="inferred from homology"/>
<comment type="catalytic activity">
    <reaction evidence="12 13">
        <text>O-phospho-L-threonyl-[protein] + H2O = L-threonyl-[protein] + phosphate</text>
        <dbReference type="Rhea" id="RHEA:47004"/>
        <dbReference type="Rhea" id="RHEA-COMP:11060"/>
        <dbReference type="Rhea" id="RHEA-COMP:11605"/>
        <dbReference type="ChEBI" id="CHEBI:15377"/>
        <dbReference type="ChEBI" id="CHEBI:30013"/>
        <dbReference type="ChEBI" id="CHEBI:43474"/>
        <dbReference type="ChEBI" id="CHEBI:61977"/>
        <dbReference type="EC" id="3.1.3.16"/>
    </reaction>
</comment>
<dbReference type="GeneID" id="5477915"/>
<keyword evidence="6" id="KW-0677">Repeat</keyword>
<evidence type="ECO:0000256" key="5">
    <source>
        <dbReference type="ARBA" id="ARBA00022723"/>
    </source>
</evidence>
<gene>
    <name evidence="16" type="ORF">BBOV_II001630</name>
</gene>
<evidence type="ECO:0000256" key="14">
    <source>
        <dbReference type="SAM" id="MobiDB-lite"/>
    </source>
</evidence>
<keyword evidence="9" id="KW-0464">Manganese</keyword>
<feature type="domain" description="Serine/threonine specific protein phosphatases" evidence="15">
    <location>
        <begin position="564"/>
        <end position="569"/>
    </location>
</feature>
<keyword evidence="5" id="KW-0479">Metal-binding</keyword>
<dbReference type="PIRSF" id="PIRSF036363">
    <property type="entry name" value="PPP_BSU1"/>
    <property type="match status" value="1"/>
</dbReference>
<dbReference type="Gene3D" id="2.120.10.80">
    <property type="entry name" value="Kelch-type beta propeller"/>
    <property type="match status" value="2"/>
</dbReference>
<reference evidence="17" key="2">
    <citation type="journal article" date="2020" name="Data Brief">
        <title>Transcriptome dataset of Babesia bovis life stages within vertebrate and invertebrate hosts.</title>
        <authorList>
            <person name="Ueti M.W."/>
            <person name="Johnson W.C."/>
            <person name="Kappmeyer L.S."/>
            <person name="Herndon D.R."/>
            <person name="Mousel M.R."/>
            <person name="Reif K.E."/>
            <person name="Taus N.S."/>
            <person name="Ifeonu O.O."/>
            <person name="Silva J.C."/>
            <person name="Suarez C.E."/>
            <person name="Brayton K.A."/>
        </authorList>
    </citation>
    <scope>NUCLEOTIDE SEQUENCE [LARGE SCALE GENOMIC DNA]</scope>
</reference>
<dbReference type="InterPro" id="IPR012391">
    <property type="entry name" value="Ser/Thr_prot_Pase_BSU1"/>
</dbReference>
<dbReference type="Pfam" id="PF24681">
    <property type="entry name" value="Kelch_KLHDC2_KLHL20_DRC7"/>
    <property type="match status" value="1"/>
</dbReference>
<dbReference type="OMA" id="FRHTSWM"/>
<evidence type="ECO:0000256" key="8">
    <source>
        <dbReference type="ARBA" id="ARBA00022912"/>
    </source>
</evidence>
<dbReference type="eggNOG" id="KOG0379">
    <property type="taxonomic scope" value="Eukaryota"/>
</dbReference>
<evidence type="ECO:0000256" key="11">
    <source>
        <dbReference type="ARBA" id="ARBA00047761"/>
    </source>
</evidence>
<dbReference type="GO" id="GO:0009742">
    <property type="term" value="P:brassinosteroid mediated signaling pathway"/>
    <property type="evidence" value="ECO:0007669"/>
    <property type="project" value="InterPro"/>
</dbReference>
<dbReference type="InterPro" id="IPR004843">
    <property type="entry name" value="Calcineurin-like_PHP"/>
</dbReference>
<evidence type="ECO:0000256" key="4">
    <source>
        <dbReference type="ARBA" id="ARBA00022441"/>
    </source>
</evidence>
<comment type="similarity">
    <text evidence="3">Belongs to the PPP phosphatase family. BSU subfamily.</text>
</comment>
<dbReference type="InterPro" id="IPR011498">
    <property type="entry name" value="Kelch_2"/>
</dbReference>
<dbReference type="EMBL" id="AAXT01000003">
    <property type="protein sequence ID" value="EDO06120.1"/>
    <property type="molecule type" value="Genomic_DNA"/>
</dbReference>
<dbReference type="PROSITE" id="PS00125">
    <property type="entry name" value="SER_THR_PHOSPHATASE"/>
    <property type="match status" value="1"/>
</dbReference>
<dbReference type="EC" id="3.1.3.16" evidence="13"/>
<dbReference type="SUPFAM" id="SSF117281">
    <property type="entry name" value="Kelch motif"/>
    <property type="match status" value="1"/>
</dbReference>
<dbReference type="GO" id="GO:0046872">
    <property type="term" value="F:metal ion binding"/>
    <property type="evidence" value="ECO:0007669"/>
    <property type="project" value="UniProtKB-KW"/>
</dbReference>
<dbReference type="Gene3D" id="3.60.21.10">
    <property type="match status" value="1"/>
</dbReference>
<keyword evidence="8" id="KW-0904">Protein phosphatase</keyword>
<dbReference type="Proteomes" id="UP000002173">
    <property type="component" value="Unassembled WGS sequence"/>
</dbReference>
<feature type="region of interest" description="Disordered" evidence="14">
    <location>
        <begin position="778"/>
        <end position="799"/>
    </location>
</feature>
<dbReference type="InParanoid" id="A7AT59"/>
<organism evidence="16 17">
    <name type="scientific">Babesia bovis</name>
    <dbReference type="NCBI Taxonomy" id="5865"/>
    <lineage>
        <taxon>Eukaryota</taxon>
        <taxon>Sar</taxon>
        <taxon>Alveolata</taxon>
        <taxon>Apicomplexa</taxon>
        <taxon>Aconoidasida</taxon>
        <taxon>Piroplasmida</taxon>
        <taxon>Babesiidae</taxon>
        <taxon>Babesia</taxon>
    </lineage>
</organism>
<dbReference type="PRINTS" id="PR00114">
    <property type="entry name" value="STPHPHTASE"/>
</dbReference>
<dbReference type="Pfam" id="PF00149">
    <property type="entry name" value="Metallophos"/>
    <property type="match status" value="1"/>
</dbReference>
<dbReference type="GO" id="GO:0005634">
    <property type="term" value="C:nucleus"/>
    <property type="evidence" value="ECO:0007669"/>
    <property type="project" value="UniProtKB-SubCell"/>
</dbReference>
<reference evidence="17" key="3">
    <citation type="journal article" date="2021" name="Int. J. Parasitol.">
        <title>Comparative analysis of gene expression between Babesia bovis blood stages and kinetes allowed by improved genome annotation.</title>
        <authorList>
            <person name="Ueti M.W."/>
            <person name="Johnson W.C."/>
            <person name="Kappmeyer L.S."/>
            <person name="Herndon D.R."/>
            <person name="Mousel M.R."/>
            <person name="Reif K.E."/>
            <person name="Taus N.S."/>
            <person name="Ifeonu O.O."/>
            <person name="Silva J.C."/>
            <person name="Suarez C.E."/>
            <person name="Brayton K.A."/>
        </authorList>
    </citation>
    <scope>NUCLEOTIDE SEQUENCE [LARGE SCALE GENOMIC DNA]</scope>
</reference>
<evidence type="ECO:0000313" key="17">
    <source>
        <dbReference type="Proteomes" id="UP000002173"/>
    </source>
</evidence>
<dbReference type="InterPro" id="IPR006186">
    <property type="entry name" value="Ser/Thr-sp_prot-phosphatase"/>
</dbReference>
<evidence type="ECO:0000256" key="1">
    <source>
        <dbReference type="ARBA" id="ARBA00001936"/>
    </source>
</evidence>
<protein>
    <recommendedName>
        <fullName evidence="13">Serine/threonine-protein phosphatase</fullName>
        <ecNumber evidence="13">3.1.3.16</ecNumber>
    </recommendedName>
</protein>
<name>A7AT59_BABBO</name>
<dbReference type="RefSeq" id="XP_001609688.1">
    <property type="nucleotide sequence ID" value="XM_001609638.1"/>
</dbReference>
<comment type="cofactor">
    <cofactor evidence="1">
        <name>Mn(2+)</name>
        <dbReference type="ChEBI" id="CHEBI:29035"/>
    </cofactor>
</comment>
<dbReference type="PANTHER" id="PTHR46422">
    <property type="entry name" value="SERINE/THREONINE-PROTEIN PHOSPHATASE BSL3"/>
    <property type="match status" value="1"/>
</dbReference>
<sequence>MAYQRVISLQGELPQARFGHTTTTIGPGKVILFGGAVGDVGRYTITADLYLFDLNTNVSTKLISENTPLPRAAHAAACVESMQVVVFGGATGGGSLSSDDLYLLDLRRDKHLSWITVPTTGRSPGRRYGHTMVFSKPNLVVIGGNDGQQASNDVWYLNVEKSPFCWVEVSFPPTLKQPPKRVYHSADLCREGPAATMIVIFGGRSSDNRSLNDIWGLRQHRDGTWDWMEAPVRFITMPEPRYQHSSCFVGPKLVIIGGRNDSDFNKPLSVSAYDTETLEWFNMSAIHRFRHSSWAIGGQVYIFGGFSHQTQKHPTTELRVIDCYEAFIDYSKASVESGNVRAEAPPVSVGVPKVQNTPLLPHVVQQPTKVVDREIRLSSHAHAVQDGVSDFSYLVRKISIDKLEEEGRKINKPEARAQLRWQNEDADTVYDRVIRALLNPNITNDHVTMSYNETAFAISYEDVQALCRMVYQIVKQEDTVLNLRAPIKVYGDIHGQYYDLMRHFRLYKCPLEESLAESIGAIGDIDSNDYLFLGDYVDRGSNNLEVICLLFALKCKYPSQIHMLRGNHEDPGINAIYGFQDECRRRLREDCENPYSCWNGFNKIFEMLPLGALIEKKILCVHGGIGKTINHISDIESIPRPVTVAPIPKNDQDQKILDLLWSDPTDNDSILGTVPNEVRDPEKVGHIVKFGPDRVHKFLTTNDLQLIIRAHECVMDGFERFAGGRLITLFSATNYCNHYKNAGALLFIRRDLTIVPKLIYPSVSESKSMETWDMHMAELRPPTPPRSAPRMREINYGAP</sequence>
<evidence type="ECO:0000313" key="16">
    <source>
        <dbReference type="EMBL" id="EDO06120.1"/>
    </source>
</evidence>
<dbReference type="AlphaFoldDB" id="A7AT59"/>
<evidence type="ECO:0000256" key="13">
    <source>
        <dbReference type="RuleBase" id="RU004273"/>
    </source>
</evidence>
<comment type="subcellular location">
    <subcellularLocation>
        <location evidence="2">Nucleus</location>
    </subcellularLocation>
</comment>
<dbReference type="KEGG" id="bbo:BBOV_II001630"/>
<dbReference type="PANTHER" id="PTHR46422:SF7">
    <property type="entry name" value="SERINE_THREONINE-PROTEIN PHOSPHATASE BSL2-RELATED"/>
    <property type="match status" value="1"/>
</dbReference>
<dbReference type="STRING" id="5865.A7AT59"/>
<dbReference type="VEuPathDB" id="PiroplasmaDB:BBOV_II001630"/>
<keyword evidence="7 13" id="KW-0378">Hydrolase</keyword>
<dbReference type="InterPro" id="IPR029052">
    <property type="entry name" value="Metallo-depent_PP-like"/>
</dbReference>
<evidence type="ECO:0000256" key="7">
    <source>
        <dbReference type="ARBA" id="ARBA00022801"/>
    </source>
</evidence>
<keyword evidence="10" id="KW-0539">Nucleus</keyword>
<evidence type="ECO:0000256" key="12">
    <source>
        <dbReference type="ARBA" id="ARBA00048336"/>
    </source>
</evidence>
<evidence type="ECO:0000256" key="6">
    <source>
        <dbReference type="ARBA" id="ARBA00022737"/>
    </source>
</evidence>